<evidence type="ECO:0000259" key="15">
    <source>
        <dbReference type="PROSITE" id="PS50937"/>
    </source>
</evidence>
<dbReference type="InterPro" id="IPR036451">
    <property type="entry name" value="CblAdoTrfase-like_sf"/>
</dbReference>
<dbReference type="OrthoDB" id="9778896at2"/>
<comment type="pathway">
    <text evidence="1 14">Cofactor biosynthesis; adenosylcobalamin biosynthesis; adenosylcobalamin from cob(II)yrinate a,c-diamide: step 2/7.</text>
</comment>
<keyword evidence="6 14" id="KW-0808">Transferase</keyword>
<evidence type="ECO:0000256" key="1">
    <source>
        <dbReference type="ARBA" id="ARBA00005121"/>
    </source>
</evidence>
<comment type="similarity">
    <text evidence="2 14">Belongs to the Cob(I)alamin adenosyltransferase family.</text>
</comment>
<comment type="catalytic activity">
    <reaction evidence="13 14">
        <text>2 cob(II)alamin + reduced [electron-transfer flavoprotein] + 2 ATP = 2 adenosylcob(III)alamin + 2 triphosphate + oxidized [electron-transfer flavoprotein] + 3 H(+)</text>
        <dbReference type="Rhea" id="RHEA:28671"/>
        <dbReference type="Rhea" id="RHEA-COMP:10685"/>
        <dbReference type="Rhea" id="RHEA-COMP:10686"/>
        <dbReference type="ChEBI" id="CHEBI:15378"/>
        <dbReference type="ChEBI" id="CHEBI:16304"/>
        <dbReference type="ChEBI" id="CHEBI:18036"/>
        <dbReference type="ChEBI" id="CHEBI:18408"/>
        <dbReference type="ChEBI" id="CHEBI:30616"/>
        <dbReference type="ChEBI" id="CHEBI:57692"/>
        <dbReference type="ChEBI" id="CHEBI:58307"/>
        <dbReference type="EC" id="2.5.1.17"/>
    </reaction>
</comment>
<dbReference type="EC" id="2.5.1.17" evidence="3 14"/>
<keyword evidence="5 14" id="KW-0169">Cobalamin biosynthesis</keyword>
<keyword evidence="17" id="KW-1185">Reference proteome</keyword>
<dbReference type="RefSeq" id="WP_133849567.1">
    <property type="nucleotide sequence ID" value="NZ_SNXZ01000002.1"/>
</dbReference>
<dbReference type="PROSITE" id="PS50937">
    <property type="entry name" value="HTH_MERR_2"/>
    <property type="match status" value="1"/>
</dbReference>
<protein>
    <recommendedName>
        <fullName evidence="4 14">Corrinoid adenosyltransferase</fullName>
        <ecNumber evidence="3 14">2.5.1.17</ecNumber>
    </recommendedName>
    <alternativeName>
        <fullName evidence="9 14">Cob(II)alamin adenosyltransferase</fullName>
    </alternativeName>
    <alternativeName>
        <fullName evidence="11 14">Cob(II)yrinic acid a,c-diamide adenosyltransferase</fullName>
    </alternativeName>
    <alternativeName>
        <fullName evidence="10 14">Cobinamide/cobalamin adenosyltransferase</fullName>
    </alternativeName>
</protein>
<evidence type="ECO:0000256" key="2">
    <source>
        <dbReference type="ARBA" id="ARBA00007487"/>
    </source>
</evidence>
<dbReference type="InterPro" id="IPR009061">
    <property type="entry name" value="DNA-bd_dom_put_sf"/>
</dbReference>
<evidence type="ECO:0000256" key="14">
    <source>
        <dbReference type="RuleBase" id="RU366026"/>
    </source>
</evidence>
<dbReference type="Proteomes" id="UP000295444">
    <property type="component" value="Unassembled WGS sequence"/>
</dbReference>
<dbReference type="GO" id="GO:0006355">
    <property type="term" value="P:regulation of DNA-templated transcription"/>
    <property type="evidence" value="ECO:0007669"/>
    <property type="project" value="InterPro"/>
</dbReference>
<keyword evidence="8 14" id="KW-0067">ATP-binding</keyword>
<dbReference type="GO" id="GO:0003677">
    <property type="term" value="F:DNA binding"/>
    <property type="evidence" value="ECO:0007669"/>
    <property type="project" value="InterPro"/>
</dbReference>
<organism evidence="16 17">
    <name type="scientific">Labedaea rhizosphaerae</name>
    <dbReference type="NCBI Taxonomy" id="598644"/>
    <lineage>
        <taxon>Bacteria</taxon>
        <taxon>Bacillati</taxon>
        <taxon>Actinomycetota</taxon>
        <taxon>Actinomycetes</taxon>
        <taxon>Pseudonocardiales</taxon>
        <taxon>Pseudonocardiaceae</taxon>
        <taxon>Labedaea</taxon>
    </lineage>
</organism>
<dbReference type="SMART" id="SM00422">
    <property type="entry name" value="HTH_MERR"/>
    <property type="match status" value="1"/>
</dbReference>
<gene>
    <name evidence="16" type="ORF">EV186_102784</name>
</gene>
<evidence type="ECO:0000256" key="11">
    <source>
        <dbReference type="ARBA" id="ARBA00033354"/>
    </source>
</evidence>
<dbReference type="Gene3D" id="1.20.1200.10">
    <property type="entry name" value="Cobalamin adenosyltransferase-like"/>
    <property type="match status" value="1"/>
</dbReference>
<evidence type="ECO:0000256" key="9">
    <source>
        <dbReference type="ARBA" id="ARBA00031529"/>
    </source>
</evidence>
<evidence type="ECO:0000256" key="12">
    <source>
        <dbReference type="ARBA" id="ARBA00048555"/>
    </source>
</evidence>
<name>A0A4R6SIU6_LABRH</name>
<evidence type="ECO:0000256" key="8">
    <source>
        <dbReference type="ARBA" id="ARBA00022840"/>
    </source>
</evidence>
<dbReference type="PANTHER" id="PTHR12213:SF0">
    <property type="entry name" value="CORRINOID ADENOSYLTRANSFERASE MMAB"/>
    <property type="match status" value="1"/>
</dbReference>
<evidence type="ECO:0000313" key="17">
    <source>
        <dbReference type="Proteomes" id="UP000295444"/>
    </source>
</evidence>
<dbReference type="Pfam" id="PF13411">
    <property type="entry name" value="MerR_1"/>
    <property type="match status" value="1"/>
</dbReference>
<feature type="domain" description="HTH merR-type" evidence="15">
    <location>
        <begin position="8"/>
        <end position="74"/>
    </location>
</feature>
<dbReference type="UniPathway" id="UPA00148">
    <property type="reaction ID" value="UER00233"/>
</dbReference>
<evidence type="ECO:0000256" key="3">
    <source>
        <dbReference type="ARBA" id="ARBA00012454"/>
    </source>
</evidence>
<evidence type="ECO:0000256" key="7">
    <source>
        <dbReference type="ARBA" id="ARBA00022741"/>
    </source>
</evidence>
<dbReference type="SUPFAM" id="SSF46955">
    <property type="entry name" value="Putative DNA-binding domain"/>
    <property type="match status" value="1"/>
</dbReference>
<dbReference type="InterPro" id="IPR000551">
    <property type="entry name" value="MerR-type_HTH_dom"/>
</dbReference>
<dbReference type="InterPro" id="IPR016030">
    <property type="entry name" value="CblAdoTrfase-like"/>
</dbReference>
<comment type="caution">
    <text evidence="16">The sequence shown here is derived from an EMBL/GenBank/DDBJ whole genome shotgun (WGS) entry which is preliminary data.</text>
</comment>
<evidence type="ECO:0000256" key="4">
    <source>
        <dbReference type="ARBA" id="ARBA00020963"/>
    </source>
</evidence>
<evidence type="ECO:0000256" key="5">
    <source>
        <dbReference type="ARBA" id="ARBA00022573"/>
    </source>
</evidence>
<evidence type="ECO:0000256" key="13">
    <source>
        <dbReference type="ARBA" id="ARBA00048692"/>
    </source>
</evidence>
<keyword evidence="7 14" id="KW-0547">Nucleotide-binding</keyword>
<evidence type="ECO:0000313" key="16">
    <source>
        <dbReference type="EMBL" id="TDQ00918.1"/>
    </source>
</evidence>
<sequence length="306" mass="32210">MASESVGIGAAARQLGTTVRTLRYYEARGLIRPSSVSEGGHRRYDAVAMAGARRALALRALGLPVGELGAVLDADGPAAARVLREQQHRLAGRIAELHALRDRLAAAVADVESDVTAVPLDTLVALAEEVAMSVVINKVYTRTGDDGTTTAAAPGRVSKADPRIEALGDVDELVTAIGLAIAAPAASHVTLLRQLQNELFDLGADVAGGGDRVGEDHVLALEEHCDEHNAGLPALRSFVLPGTDPYSAALHHARAVCRRAERRLWTVPGSEPAARYLNRLSDLLFILARAATSEEPTWTPGTRGPG</sequence>
<accession>A0A4R6SIU6</accession>
<dbReference type="Gene3D" id="1.10.1660.10">
    <property type="match status" value="1"/>
</dbReference>
<dbReference type="SUPFAM" id="SSF89028">
    <property type="entry name" value="Cobalamin adenosyltransferase-like"/>
    <property type="match status" value="1"/>
</dbReference>
<dbReference type="NCBIfam" id="TIGR00636">
    <property type="entry name" value="PduO_Nterm"/>
    <property type="match status" value="1"/>
</dbReference>
<proteinExistence type="inferred from homology"/>
<evidence type="ECO:0000256" key="6">
    <source>
        <dbReference type="ARBA" id="ARBA00022679"/>
    </source>
</evidence>
<dbReference type="GO" id="GO:0008817">
    <property type="term" value="F:corrinoid adenosyltransferase activity"/>
    <property type="evidence" value="ECO:0007669"/>
    <property type="project" value="UniProtKB-UniRule"/>
</dbReference>
<dbReference type="InterPro" id="IPR029499">
    <property type="entry name" value="PduO-typ"/>
</dbReference>
<dbReference type="Pfam" id="PF01923">
    <property type="entry name" value="Cob_adeno_trans"/>
    <property type="match status" value="1"/>
</dbReference>
<dbReference type="EMBL" id="SNXZ01000002">
    <property type="protein sequence ID" value="TDQ00918.1"/>
    <property type="molecule type" value="Genomic_DNA"/>
</dbReference>
<dbReference type="PANTHER" id="PTHR12213">
    <property type="entry name" value="CORRINOID ADENOSYLTRANSFERASE"/>
    <property type="match status" value="1"/>
</dbReference>
<dbReference type="AlphaFoldDB" id="A0A4R6SIU6"/>
<evidence type="ECO:0000256" key="10">
    <source>
        <dbReference type="ARBA" id="ARBA00033334"/>
    </source>
</evidence>
<reference evidence="16 17" key="1">
    <citation type="submission" date="2019-03" db="EMBL/GenBank/DDBJ databases">
        <title>Genomic Encyclopedia of Type Strains, Phase IV (KMG-IV): sequencing the most valuable type-strain genomes for metagenomic binning, comparative biology and taxonomic classification.</title>
        <authorList>
            <person name="Goeker M."/>
        </authorList>
    </citation>
    <scope>NUCLEOTIDE SEQUENCE [LARGE SCALE GENOMIC DNA]</scope>
    <source>
        <strain evidence="16 17">DSM 45361</strain>
    </source>
</reference>
<dbReference type="GO" id="GO:0005524">
    <property type="term" value="F:ATP binding"/>
    <property type="evidence" value="ECO:0007669"/>
    <property type="project" value="UniProtKB-UniRule"/>
</dbReference>
<dbReference type="GO" id="GO:0009236">
    <property type="term" value="P:cobalamin biosynthetic process"/>
    <property type="evidence" value="ECO:0007669"/>
    <property type="project" value="UniProtKB-UniRule"/>
</dbReference>
<comment type="catalytic activity">
    <reaction evidence="12 14">
        <text>2 cob(II)yrinate a,c diamide + reduced [electron-transfer flavoprotein] + 2 ATP = 2 adenosylcob(III)yrinate a,c-diamide + 2 triphosphate + oxidized [electron-transfer flavoprotein] + 3 H(+)</text>
        <dbReference type="Rhea" id="RHEA:11528"/>
        <dbReference type="Rhea" id="RHEA-COMP:10685"/>
        <dbReference type="Rhea" id="RHEA-COMP:10686"/>
        <dbReference type="ChEBI" id="CHEBI:15378"/>
        <dbReference type="ChEBI" id="CHEBI:18036"/>
        <dbReference type="ChEBI" id="CHEBI:30616"/>
        <dbReference type="ChEBI" id="CHEBI:57692"/>
        <dbReference type="ChEBI" id="CHEBI:58307"/>
        <dbReference type="ChEBI" id="CHEBI:58503"/>
        <dbReference type="ChEBI" id="CHEBI:58537"/>
        <dbReference type="EC" id="2.5.1.17"/>
    </reaction>
</comment>